<evidence type="ECO:0000256" key="13">
    <source>
        <dbReference type="ARBA" id="ARBA00023239"/>
    </source>
</evidence>
<evidence type="ECO:0000256" key="4">
    <source>
        <dbReference type="ARBA" id="ARBA00004741"/>
    </source>
</evidence>
<dbReference type="InterPro" id="IPR036979">
    <property type="entry name" value="CM_dom_sf"/>
</dbReference>
<dbReference type="InterPro" id="IPR001086">
    <property type="entry name" value="Preph_deHydtase"/>
</dbReference>
<evidence type="ECO:0000256" key="3">
    <source>
        <dbReference type="ARBA" id="ARBA00004496"/>
    </source>
</evidence>
<dbReference type="GO" id="GO:0004106">
    <property type="term" value="F:chorismate mutase activity"/>
    <property type="evidence" value="ECO:0007669"/>
    <property type="project" value="UniProtKB-EC"/>
</dbReference>
<comment type="function">
    <text evidence="2">Catalyzes the Claisen rearrangement of chorismate to prephenate and the decarboxylation/dehydration of prephenate to phenylpyruvate.</text>
</comment>
<dbReference type="SUPFAM" id="SSF55021">
    <property type="entry name" value="ACT-like"/>
    <property type="match status" value="1"/>
</dbReference>
<feature type="domain" description="Prephenate dehydratase" evidence="20">
    <location>
        <begin position="95"/>
        <end position="271"/>
    </location>
</feature>
<comment type="subcellular location">
    <subcellularLocation>
        <location evidence="3">Cytoplasm</location>
    </subcellularLocation>
</comment>
<evidence type="ECO:0000256" key="2">
    <source>
        <dbReference type="ARBA" id="ARBA00002364"/>
    </source>
</evidence>
<keyword evidence="8" id="KW-0963">Cytoplasm</keyword>
<dbReference type="Proteomes" id="UP001149813">
    <property type="component" value="Unassembled WGS sequence"/>
</dbReference>
<dbReference type="Gene3D" id="1.20.59.10">
    <property type="entry name" value="Chorismate mutase"/>
    <property type="match status" value="1"/>
</dbReference>
<comment type="caution">
    <text evidence="22">The sequence shown here is derived from an EMBL/GenBank/DDBJ whole genome shotgun (WGS) entry which is preliminary data.</text>
</comment>
<dbReference type="PIRSF" id="PIRSF001500">
    <property type="entry name" value="Chor_mut_pdt_Ppr"/>
    <property type="match status" value="1"/>
</dbReference>
<evidence type="ECO:0000313" key="23">
    <source>
        <dbReference type="Proteomes" id="UP001149813"/>
    </source>
</evidence>
<evidence type="ECO:0000256" key="5">
    <source>
        <dbReference type="ARBA" id="ARBA00004817"/>
    </source>
</evidence>
<evidence type="ECO:0000256" key="11">
    <source>
        <dbReference type="ARBA" id="ARBA00023222"/>
    </source>
</evidence>
<name>A0A9W7Y0X4_9FUNG</name>
<evidence type="ECO:0000256" key="1">
    <source>
        <dbReference type="ARBA" id="ARBA00000824"/>
    </source>
</evidence>
<proteinExistence type="predicted"/>
<dbReference type="EC" id="4.2.1.51" evidence="6"/>
<dbReference type="InterPro" id="IPR002701">
    <property type="entry name" value="CM_II_prokaryot"/>
</dbReference>
<keyword evidence="23" id="KW-1185">Reference proteome</keyword>
<dbReference type="GO" id="GO:0005737">
    <property type="term" value="C:cytoplasm"/>
    <property type="evidence" value="ECO:0007669"/>
    <property type="project" value="UniProtKB-SubCell"/>
</dbReference>
<dbReference type="OrthoDB" id="983542at2759"/>
<dbReference type="SMART" id="SM00830">
    <property type="entry name" value="CM_2"/>
    <property type="match status" value="1"/>
</dbReference>
<evidence type="ECO:0000256" key="14">
    <source>
        <dbReference type="ARBA" id="ARBA00023268"/>
    </source>
</evidence>
<dbReference type="GO" id="GO:0009094">
    <property type="term" value="P:L-phenylalanine biosynthetic process"/>
    <property type="evidence" value="ECO:0007669"/>
    <property type="project" value="UniProtKB-KW"/>
</dbReference>
<evidence type="ECO:0000256" key="8">
    <source>
        <dbReference type="ARBA" id="ARBA00022490"/>
    </source>
</evidence>
<evidence type="ECO:0000256" key="12">
    <source>
        <dbReference type="ARBA" id="ARBA00023235"/>
    </source>
</evidence>
<dbReference type="PROSITE" id="PS51671">
    <property type="entry name" value="ACT"/>
    <property type="match status" value="1"/>
</dbReference>
<comment type="catalytic activity">
    <reaction evidence="1">
        <text>chorismate = prephenate</text>
        <dbReference type="Rhea" id="RHEA:13897"/>
        <dbReference type="ChEBI" id="CHEBI:29748"/>
        <dbReference type="ChEBI" id="CHEBI:29934"/>
        <dbReference type="EC" id="5.4.99.5"/>
    </reaction>
</comment>
<evidence type="ECO:0000259" key="20">
    <source>
        <dbReference type="PROSITE" id="PS51171"/>
    </source>
</evidence>
<dbReference type="InterPro" id="IPR045865">
    <property type="entry name" value="ACT-like_dom_sf"/>
</dbReference>
<evidence type="ECO:0000256" key="7">
    <source>
        <dbReference type="ARBA" id="ARBA00014401"/>
    </source>
</evidence>
<gene>
    <name evidence="22" type="primary">PHA2</name>
    <name evidence="22" type="ORF">LPJ53_003356</name>
</gene>
<keyword evidence="9" id="KW-0028">Amino-acid biosynthesis</keyword>
<dbReference type="GO" id="GO:0046417">
    <property type="term" value="P:chorismate metabolic process"/>
    <property type="evidence" value="ECO:0007669"/>
    <property type="project" value="InterPro"/>
</dbReference>
<evidence type="ECO:0000256" key="15">
    <source>
        <dbReference type="ARBA" id="ARBA00031175"/>
    </source>
</evidence>
<evidence type="ECO:0000313" key="22">
    <source>
        <dbReference type="EMBL" id="KAJ1722223.1"/>
    </source>
</evidence>
<accession>A0A9W7Y0X4</accession>
<dbReference type="EMBL" id="JANBOJ010000124">
    <property type="protein sequence ID" value="KAJ1722223.1"/>
    <property type="molecule type" value="Genomic_DNA"/>
</dbReference>
<dbReference type="PROSITE" id="PS51171">
    <property type="entry name" value="PREPHENATE_DEHYDR_3"/>
    <property type="match status" value="1"/>
</dbReference>
<keyword evidence="10" id="KW-0057">Aromatic amino acid biosynthesis</keyword>
<evidence type="ECO:0000256" key="17">
    <source>
        <dbReference type="ARBA" id="ARBA00047848"/>
    </source>
</evidence>
<keyword evidence="12" id="KW-0413">Isomerase</keyword>
<dbReference type="InterPro" id="IPR002912">
    <property type="entry name" value="ACT_dom"/>
</dbReference>
<dbReference type="SUPFAM" id="SSF48600">
    <property type="entry name" value="Chorismate mutase II"/>
    <property type="match status" value="1"/>
</dbReference>
<evidence type="ECO:0000259" key="21">
    <source>
        <dbReference type="PROSITE" id="PS51671"/>
    </source>
</evidence>
<organism evidence="22 23">
    <name type="scientific">Coemansia erecta</name>
    <dbReference type="NCBI Taxonomy" id="147472"/>
    <lineage>
        <taxon>Eukaryota</taxon>
        <taxon>Fungi</taxon>
        <taxon>Fungi incertae sedis</taxon>
        <taxon>Zoopagomycota</taxon>
        <taxon>Kickxellomycotina</taxon>
        <taxon>Kickxellomycetes</taxon>
        <taxon>Kickxellales</taxon>
        <taxon>Kickxellaceae</taxon>
        <taxon>Coemansia</taxon>
    </lineage>
</organism>
<dbReference type="Pfam" id="PF00800">
    <property type="entry name" value="PDT"/>
    <property type="match status" value="1"/>
</dbReference>
<evidence type="ECO:0000256" key="9">
    <source>
        <dbReference type="ARBA" id="ARBA00022605"/>
    </source>
</evidence>
<dbReference type="CDD" id="cd04905">
    <property type="entry name" value="ACT_CM-PDT"/>
    <property type="match status" value="1"/>
</dbReference>
<sequence>MDLETARGKISELDRKLVDMLNERARLSLNVGAAKRQWLKEQGDEGEPEVYVPGQEKRVFEKVRNLNQGPLSAESVCAIYREIMSASISLQSDVSVGYLGPPGTFSHQAAMKRFGDSLAYVPYAKIEDVVAAAAKEEITYGLVPIENSTFGAVVQTLDTFAVEQPSVKIRAEVYLPVTQSLLSRYQLSAIRKVYSHPQAFGQSRQWLDQHLPNAARIDVSSTAKAAELAAAENYTAAISSEVCASMYNLDVVAKDITSTKDNTTRFFVLGQSSDNPTGDDKTLLMFTVDHREPGALCSALNVFAKYKINQTAINSRPSRQRQWHYMFFVEIIGHEQDGNVASALEEIKSYCLDLVVLGSYPRQSY</sequence>
<evidence type="ECO:0000256" key="16">
    <source>
        <dbReference type="ARBA" id="ARBA00031520"/>
    </source>
</evidence>
<evidence type="ECO:0000259" key="19">
    <source>
        <dbReference type="PROSITE" id="PS51168"/>
    </source>
</evidence>
<dbReference type="Pfam" id="PF01817">
    <property type="entry name" value="CM_2"/>
    <property type="match status" value="1"/>
</dbReference>
<dbReference type="SUPFAM" id="SSF53850">
    <property type="entry name" value="Periplasmic binding protein-like II"/>
    <property type="match status" value="1"/>
</dbReference>
<dbReference type="CDD" id="cd13630">
    <property type="entry name" value="PBP2_PDT_1"/>
    <property type="match status" value="1"/>
</dbReference>
<dbReference type="Gene3D" id="3.30.70.260">
    <property type="match status" value="1"/>
</dbReference>
<evidence type="ECO:0000256" key="6">
    <source>
        <dbReference type="ARBA" id="ARBA00013147"/>
    </source>
</evidence>
<dbReference type="FunFam" id="3.40.190.10:FF:000034">
    <property type="entry name" value="Chorismate mutase/prephenate dehydratase"/>
    <property type="match status" value="1"/>
</dbReference>
<dbReference type="GO" id="GO:0004664">
    <property type="term" value="F:prephenate dehydratase activity"/>
    <property type="evidence" value="ECO:0007669"/>
    <property type="project" value="UniProtKB-EC"/>
</dbReference>
<dbReference type="InterPro" id="IPR008242">
    <property type="entry name" value="Chor_mutase/pphenate_deHydtase"/>
</dbReference>
<feature type="domain" description="ACT" evidence="21">
    <location>
        <begin position="284"/>
        <end position="361"/>
    </location>
</feature>
<dbReference type="AlphaFoldDB" id="A0A9W7Y0X4"/>
<dbReference type="NCBIfam" id="NF008865">
    <property type="entry name" value="PRK11898.1"/>
    <property type="match status" value="1"/>
</dbReference>
<dbReference type="Gene3D" id="3.40.190.10">
    <property type="entry name" value="Periplasmic binding protein-like II"/>
    <property type="match status" value="2"/>
</dbReference>
<comment type="catalytic activity">
    <reaction evidence="17">
        <text>prephenate + H(+) = 3-phenylpyruvate + CO2 + H2O</text>
        <dbReference type="Rhea" id="RHEA:21648"/>
        <dbReference type="ChEBI" id="CHEBI:15377"/>
        <dbReference type="ChEBI" id="CHEBI:15378"/>
        <dbReference type="ChEBI" id="CHEBI:16526"/>
        <dbReference type="ChEBI" id="CHEBI:18005"/>
        <dbReference type="ChEBI" id="CHEBI:29934"/>
        <dbReference type="EC" id="4.2.1.51"/>
    </reaction>
</comment>
<dbReference type="PANTHER" id="PTHR21022:SF19">
    <property type="entry name" value="PREPHENATE DEHYDRATASE-RELATED"/>
    <property type="match status" value="1"/>
</dbReference>
<keyword evidence="14" id="KW-0511">Multifunctional enzyme</keyword>
<keyword evidence="11" id="KW-0584">Phenylalanine biosynthesis</keyword>
<evidence type="ECO:0000256" key="10">
    <source>
        <dbReference type="ARBA" id="ARBA00023141"/>
    </source>
</evidence>
<comment type="pathway">
    <text evidence="4">Amino-acid biosynthesis; L-phenylalanine biosynthesis; phenylpyruvate from prephenate: step 1/1.</text>
</comment>
<keyword evidence="13 22" id="KW-0456">Lyase</keyword>
<protein>
    <recommendedName>
        <fullName evidence="7">Bifunctional chorismate mutase/prephenate dehydratase</fullName>
        <ecNumber evidence="6">4.2.1.51</ecNumber>
    </recommendedName>
    <alternativeName>
        <fullName evidence="16">Chorismate mutase-prephenate dehydratase</fullName>
    </alternativeName>
    <alternativeName>
        <fullName evidence="15">p-protein</fullName>
    </alternativeName>
</protein>
<dbReference type="PROSITE" id="PS51168">
    <property type="entry name" value="CHORISMATE_MUT_2"/>
    <property type="match status" value="1"/>
</dbReference>
<dbReference type="Pfam" id="PF01842">
    <property type="entry name" value="ACT"/>
    <property type="match status" value="1"/>
</dbReference>
<comment type="pathway">
    <text evidence="5">Metabolic intermediate biosynthesis; prephenate biosynthesis; prephenate from chorismate: step 1/1.</text>
</comment>
<dbReference type="InterPro" id="IPR036263">
    <property type="entry name" value="Chorismate_II_sf"/>
</dbReference>
<feature type="coiled-coil region" evidence="18">
    <location>
        <begin position="3"/>
        <end position="30"/>
    </location>
</feature>
<feature type="domain" description="Chorismate mutase" evidence="19">
    <location>
        <begin position="1"/>
        <end position="95"/>
    </location>
</feature>
<dbReference type="PANTHER" id="PTHR21022">
    <property type="entry name" value="PREPHENATE DEHYDRATASE P PROTEIN"/>
    <property type="match status" value="1"/>
</dbReference>
<reference evidence="22" key="1">
    <citation type="submission" date="2022-07" db="EMBL/GenBank/DDBJ databases">
        <title>Phylogenomic reconstructions and comparative analyses of Kickxellomycotina fungi.</title>
        <authorList>
            <person name="Reynolds N.K."/>
            <person name="Stajich J.E."/>
            <person name="Barry K."/>
            <person name="Grigoriev I.V."/>
            <person name="Crous P."/>
            <person name="Smith M.E."/>
        </authorList>
    </citation>
    <scope>NUCLEOTIDE SEQUENCE</scope>
    <source>
        <strain evidence="22">NBRC 32514</strain>
    </source>
</reference>
<evidence type="ECO:0000256" key="18">
    <source>
        <dbReference type="SAM" id="Coils"/>
    </source>
</evidence>
<keyword evidence="18" id="KW-0175">Coiled coil</keyword>